<accession>A0A2U9IRC5</accession>
<gene>
    <name evidence="1" type="ORF">DFR87_01320</name>
</gene>
<name>A0A2U9IRC5_9CREN</name>
<sequence length="60" mass="6658">MTNSGTKDYDDLMIATPKTKYDEVFTPEIQGEVKGFLYAQGLAGCDSTTRGLCNTLMERM</sequence>
<dbReference type="AlphaFoldDB" id="A0A2U9IRC5"/>
<reference evidence="2" key="3">
    <citation type="submission" date="2020-03" db="EMBL/GenBank/DDBJ databases">
        <title>Sequencing and Assembly of Multiple Reported Metal-Biooxidizing Members of the Extremely Thermoacidophilic Archaeal Family Sulfolobaceae.</title>
        <authorList>
            <person name="Counts J.A."/>
            <person name="Kelly R.M."/>
        </authorList>
    </citation>
    <scope>NUCLEOTIDE SEQUENCE [LARGE SCALE GENOMIC DNA]</scope>
    <source>
        <strain evidence="2">HO1-1</strain>
    </source>
</reference>
<dbReference type="Proteomes" id="UP000247586">
    <property type="component" value="Chromosome"/>
</dbReference>
<organism evidence="1 2">
    <name type="scientific">Metallosphaera hakonensis JCM 8857 = DSM 7519</name>
    <dbReference type="NCBI Taxonomy" id="1293036"/>
    <lineage>
        <taxon>Archaea</taxon>
        <taxon>Thermoproteota</taxon>
        <taxon>Thermoprotei</taxon>
        <taxon>Sulfolobales</taxon>
        <taxon>Sulfolobaceae</taxon>
        <taxon>Metallosphaera</taxon>
    </lineage>
</organism>
<reference evidence="1 2" key="1">
    <citation type="submission" date="2018-05" db="EMBL/GenBank/DDBJ databases">
        <title>Complete Genome Sequences of Extremely Thermoacidophilic, Metal-Mobilizing Type-Strain Members of the Archaeal Family Sulfolobaceae: Acidianus brierleyi DSM-1651T, Acidianus sulfidivorans DSM-18786T, Metallosphaera hakonensis DSM-7519T, and Metallosphaera prunae DSM-10039T.</title>
        <authorList>
            <person name="Counts J.A."/>
            <person name="Kelly R.M."/>
        </authorList>
    </citation>
    <scope>NUCLEOTIDE SEQUENCE [LARGE SCALE GENOMIC DNA]</scope>
    <source>
        <strain evidence="1 2">HO1-1</strain>
    </source>
</reference>
<dbReference type="KEGG" id="mhk:DFR87_01320"/>
<evidence type="ECO:0000313" key="1">
    <source>
        <dbReference type="EMBL" id="AWR98565.1"/>
    </source>
</evidence>
<protein>
    <submittedName>
        <fullName evidence="1">Uncharacterized protein</fullName>
    </submittedName>
</protein>
<dbReference type="RefSeq" id="WP_054837360.1">
    <property type="nucleotide sequence ID" value="NZ_BBBA01000048.1"/>
</dbReference>
<dbReference type="EMBL" id="CP029287">
    <property type="protein sequence ID" value="AWR98565.1"/>
    <property type="molecule type" value="Genomic_DNA"/>
</dbReference>
<proteinExistence type="predicted"/>
<keyword evidence="2" id="KW-1185">Reference proteome</keyword>
<evidence type="ECO:0000313" key="2">
    <source>
        <dbReference type="Proteomes" id="UP000247586"/>
    </source>
</evidence>
<reference evidence="2" key="2">
    <citation type="submission" date="2020-03" db="EMBL/GenBank/DDBJ databases">
        <title>Complete Genome Sequences of Extremely Thermoacidophilic, Metal-Mobilizing Type-Strain Members of the Archaeal Family Sulfolobaceae: Acidianus brierleyi DSM-1651T, Acidianus sulfidivorans DSM-18786T, Metallosphaera hakonensis DSM-7519T, and Metallosphaera prunae DSM-10039T.</title>
        <authorList>
            <person name="Counts J.A."/>
            <person name="Kelly R.M."/>
        </authorList>
    </citation>
    <scope>NUCLEOTIDE SEQUENCE [LARGE SCALE GENOMIC DNA]</scope>
    <source>
        <strain evidence="2">HO1-1</strain>
    </source>
</reference>